<dbReference type="Pfam" id="PF00396">
    <property type="entry name" value="Granulin"/>
    <property type="match status" value="1"/>
</dbReference>
<evidence type="ECO:0000256" key="3">
    <source>
        <dbReference type="ARBA" id="ARBA00022801"/>
    </source>
</evidence>
<keyword evidence="5" id="KW-1015">Disulfide bond</keyword>
<dbReference type="InterPro" id="IPR038765">
    <property type="entry name" value="Papain-like_cys_pep_sf"/>
</dbReference>
<evidence type="ECO:0000256" key="7">
    <source>
        <dbReference type="SAM" id="Phobius"/>
    </source>
</evidence>
<evidence type="ECO:0000259" key="8">
    <source>
        <dbReference type="SMART" id="SM00277"/>
    </source>
</evidence>
<feature type="domain" description="Cathepsin propeptide inhibitor" evidence="10">
    <location>
        <begin position="119"/>
        <end position="175"/>
    </location>
</feature>
<evidence type="ECO:0000313" key="11">
    <source>
        <dbReference type="EMBL" id="MBA0586643.1"/>
    </source>
</evidence>
<dbReference type="GO" id="GO:0006508">
    <property type="term" value="P:proteolysis"/>
    <property type="evidence" value="ECO:0007669"/>
    <property type="project" value="UniProtKB-KW"/>
</dbReference>
<dbReference type="Pfam" id="PF00112">
    <property type="entry name" value="Peptidase_C1"/>
    <property type="match status" value="1"/>
</dbReference>
<keyword evidence="7" id="KW-0812">Transmembrane</keyword>
<dbReference type="GO" id="GO:0008234">
    <property type="term" value="F:cysteine-type peptidase activity"/>
    <property type="evidence" value="ECO:0007669"/>
    <property type="project" value="UniProtKB-KW"/>
</dbReference>
<feature type="domain" description="Peptidase C1A papain C-terminal" evidence="9">
    <location>
        <begin position="210"/>
        <end position="426"/>
    </location>
</feature>
<dbReference type="AlphaFoldDB" id="A0A7J8PBW1"/>
<dbReference type="EMBL" id="JABEZZ010000005">
    <property type="protein sequence ID" value="MBA0586643.1"/>
    <property type="molecule type" value="Genomic_DNA"/>
</dbReference>
<dbReference type="InterPro" id="IPR037277">
    <property type="entry name" value="Granulin_sf"/>
</dbReference>
<evidence type="ECO:0000256" key="6">
    <source>
        <dbReference type="ARBA" id="ARBA00023180"/>
    </source>
</evidence>
<dbReference type="InterPro" id="IPR013128">
    <property type="entry name" value="Peptidase_C1A"/>
</dbReference>
<dbReference type="FunFam" id="3.90.70.10:FF:000068">
    <property type="entry name" value="Cysteine protease 1"/>
    <property type="match status" value="1"/>
</dbReference>
<dbReference type="Proteomes" id="UP000593578">
    <property type="component" value="Unassembled WGS sequence"/>
</dbReference>
<dbReference type="InterPro" id="IPR000169">
    <property type="entry name" value="Pept_cys_AS"/>
</dbReference>
<keyword evidence="6" id="KW-0325">Glycoprotein</keyword>
<evidence type="ECO:0000259" key="10">
    <source>
        <dbReference type="SMART" id="SM00848"/>
    </source>
</evidence>
<feature type="transmembrane region" description="Helical" evidence="7">
    <location>
        <begin position="27"/>
        <end position="55"/>
    </location>
</feature>
<comment type="similarity">
    <text evidence="1">Belongs to the peptidase C1 family.</text>
</comment>
<dbReference type="FunFam" id="2.10.25.160:FF:000002">
    <property type="entry name" value="Cysteine protease 1"/>
    <property type="match status" value="1"/>
</dbReference>
<dbReference type="InterPro" id="IPR000668">
    <property type="entry name" value="Peptidase_C1A_C"/>
</dbReference>
<dbReference type="PANTHER" id="PTHR12411">
    <property type="entry name" value="CYSTEINE PROTEASE FAMILY C1-RELATED"/>
    <property type="match status" value="1"/>
</dbReference>
<proteinExistence type="inferred from homology"/>
<evidence type="ECO:0000259" key="9">
    <source>
        <dbReference type="SMART" id="SM00645"/>
    </source>
</evidence>
<dbReference type="InterPro" id="IPR025660">
    <property type="entry name" value="Pept_his_AS"/>
</dbReference>
<evidence type="ECO:0000256" key="2">
    <source>
        <dbReference type="ARBA" id="ARBA00022670"/>
    </source>
</evidence>
<dbReference type="InterPro" id="IPR000118">
    <property type="entry name" value="Granulin"/>
</dbReference>
<dbReference type="InterPro" id="IPR013201">
    <property type="entry name" value="Prot_inhib_I29"/>
</dbReference>
<feature type="non-terminal residue" evidence="11">
    <location>
        <position position="540"/>
    </location>
</feature>
<feature type="domain" description="Granulins" evidence="8">
    <location>
        <begin position="449"/>
        <end position="506"/>
    </location>
</feature>
<dbReference type="SUPFAM" id="SSF54001">
    <property type="entry name" value="Cysteine proteinases"/>
    <property type="match status" value="1"/>
</dbReference>
<keyword evidence="2" id="KW-0645">Protease</keyword>
<dbReference type="CDD" id="cd02248">
    <property type="entry name" value="Peptidase_C1A"/>
    <property type="match status" value="1"/>
</dbReference>
<name>A0A7J8PBW1_GOSRA</name>
<dbReference type="PROSITE" id="PS00139">
    <property type="entry name" value="THIOL_PROTEASE_CYS"/>
    <property type="match status" value="1"/>
</dbReference>
<dbReference type="SMART" id="SM00848">
    <property type="entry name" value="Inhibitor_I29"/>
    <property type="match status" value="1"/>
</dbReference>
<dbReference type="PRINTS" id="PR00705">
    <property type="entry name" value="PAPAIN"/>
</dbReference>
<dbReference type="SMART" id="SM00645">
    <property type="entry name" value="Pept_C1"/>
    <property type="match status" value="1"/>
</dbReference>
<evidence type="ECO:0000313" key="12">
    <source>
        <dbReference type="Proteomes" id="UP000593578"/>
    </source>
</evidence>
<dbReference type="PROSITE" id="PS00639">
    <property type="entry name" value="THIOL_PROTEASE_HIS"/>
    <property type="match status" value="1"/>
</dbReference>
<keyword evidence="3" id="KW-0378">Hydrolase</keyword>
<sequence>GLSPLPSYNETVTDTNTTQVSVPLSTWFLSLLLLIFYCSLFSPINTHTIFIIVFIPLQTQSPKSQTMSLLKNPTHVIIFTMLLVTLSSALDMSIIDYDINHVSQQPQRQTTNTQVRRLYETWLVKHGKAYNDLGEKEKRFDIFKDNLKFILEHNSVNRTYKVGLNRFADMTNEEYKAMYLGTRVDPKTRLRRLAGKEKSNRYAYKVGDELPESVDWRQKGAVMDVKDQGQCGSCWAFSTVAAVEGINKIVTGDLISLSEQELVDCDNMYNQGCNGGLMDHAFEFIINNGGIDTEEDYPYRATDNTCDINRKNARVVTIDGYEDVPENDENSLKKAIAHQPVSVAIEAGGRAFQLYQSGVFTGQCGTSLDHGVAAVGYGTEGGVDYFLVRNSWGPNWGENGYIKMERNVAGTSTGKCGIAMMASYPIKKGPNPPKPAPSPPSPVKPPTVCNEYYSCPQGSTCCCLYEYGKYCLGWGCCPVESATCCDDHYSCCPHEYPVCDLTAGTCRLSKDSPLGVKLLKRGPASLITKQRTRTTVSGSA</sequence>
<dbReference type="Gene3D" id="3.90.70.10">
    <property type="entry name" value="Cysteine proteinases"/>
    <property type="match status" value="1"/>
</dbReference>
<keyword evidence="7" id="KW-0472">Membrane</keyword>
<dbReference type="SUPFAM" id="SSF57277">
    <property type="entry name" value="Granulin repeat"/>
    <property type="match status" value="1"/>
</dbReference>
<keyword evidence="7" id="KW-1133">Transmembrane helix</keyword>
<dbReference type="Pfam" id="PF08246">
    <property type="entry name" value="Inhibitor_I29"/>
    <property type="match status" value="1"/>
</dbReference>
<organism evidence="11 12">
    <name type="scientific">Gossypium raimondii</name>
    <name type="common">Peruvian cotton</name>
    <name type="synonym">Gossypium klotzschianum subsp. raimondii</name>
    <dbReference type="NCBI Taxonomy" id="29730"/>
    <lineage>
        <taxon>Eukaryota</taxon>
        <taxon>Viridiplantae</taxon>
        <taxon>Streptophyta</taxon>
        <taxon>Embryophyta</taxon>
        <taxon>Tracheophyta</taxon>
        <taxon>Spermatophyta</taxon>
        <taxon>Magnoliopsida</taxon>
        <taxon>eudicotyledons</taxon>
        <taxon>Gunneridae</taxon>
        <taxon>Pentapetalae</taxon>
        <taxon>rosids</taxon>
        <taxon>malvids</taxon>
        <taxon>Malvales</taxon>
        <taxon>Malvaceae</taxon>
        <taxon>Malvoideae</taxon>
        <taxon>Gossypium</taxon>
    </lineage>
</organism>
<accession>A0A7J8PBW1</accession>
<gene>
    <name evidence="11" type="ORF">Gorai_017377</name>
</gene>
<dbReference type="InterPro" id="IPR039417">
    <property type="entry name" value="Peptidase_C1A_papain-like"/>
</dbReference>
<dbReference type="Gene3D" id="2.10.25.160">
    <property type="entry name" value="Granulin"/>
    <property type="match status" value="1"/>
</dbReference>
<keyword evidence="4" id="KW-0788">Thiol protease</keyword>
<evidence type="ECO:0000256" key="5">
    <source>
        <dbReference type="ARBA" id="ARBA00023157"/>
    </source>
</evidence>
<evidence type="ECO:0000256" key="4">
    <source>
        <dbReference type="ARBA" id="ARBA00022807"/>
    </source>
</evidence>
<evidence type="ECO:0000256" key="1">
    <source>
        <dbReference type="ARBA" id="ARBA00008455"/>
    </source>
</evidence>
<dbReference type="SMART" id="SM00277">
    <property type="entry name" value="GRAN"/>
    <property type="match status" value="1"/>
</dbReference>
<comment type="caution">
    <text evidence="11">The sequence shown here is derived from an EMBL/GenBank/DDBJ whole genome shotgun (WGS) entry which is preliminary data.</text>
</comment>
<feature type="transmembrane region" description="Helical" evidence="7">
    <location>
        <begin position="76"/>
        <end position="95"/>
    </location>
</feature>
<reference evidence="11 12" key="1">
    <citation type="journal article" date="2019" name="Genome Biol. Evol.">
        <title>Insights into the evolution of the New World diploid cottons (Gossypium, subgenus Houzingenia) based on genome sequencing.</title>
        <authorList>
            <person name="Grover C.E."/>
            <person name="Arick M.A. 2nd"/>
            <person name="Thrash A."/>
            <person name="Conover J.L."/>
            <person name="Sanders W.S."/>
            <person name="Peterson D.G."/>
            <person name="Frelichowski J.E."/>
            <person name="Scheffler J.A."/>
            <person name="Scheffler B.E."/>
            <person name="Wendel J.F."/>
        </authorList>
    </citation>
    <scope>NUCLEOTIDE SEQUENCE [LARGE SCALE GENOMIC DNA]</scope>
    <source>
        <strain evidence="11">8</strain>
        <tissue evidence="11">Leaf</tissue>
    </source>
</reference>
<protein>
    <submittedName>
        <fullName evidence="11">Uncharacterized protein</fullName>
    </submittedName>
</protein>